<proteinExistence type="predicted"/>
<comment type="caution">
    <text evidence="2">The sequence shown here is derived from an EMBL/GenBank/DDBJ whole genome shotgun (WGS) entry which is preliminary data.</text>
</comment>
<reference evidence="2 3" key="1">
    <citation type="submission" date="2021-01" db="EMBL/GenBank/DDBJ databases">
        <title>Sequencing the genomes of 1000 actinobacteria strains.</title>
        <authorList>
            <person name="Klenk H.-P."/>
        </authorList>
    </citation>
    <scope>NUCLEOTIDE SEQUENCE [LARGE SCALE GENOMIC DNA]</scope>
    <source>
        <strain evidence="2 3">DSM 44581</strain>
    </source>
</reference>
<protein>
    <submittedName>
        <fullName evidence="2">Uncharacterized protein</fullName>
    </submittedName>
</protein>
<evidence type="ECO:0000313" key="3">
    <source>
        <dbReference type="Proteomes" id="UP001195724"/>
    </source>
</evidence>
<sequence length="119" mass="12532">MRKFLRMLAVAGVAAAALSTTGVASATTAAEAVVTGTTTTAAATTQADQQALLDSCSLHTNNTTFAYNICSTSLQYRIVVSYCRATCVDEYGAWVTSPSQSRVDFPSGGTITNFRTQFK</sequence>
<feature type="signal peptide" evidence="1">
    <location>
        <begin position="1"/>
        <end position="26"/>
    </location>
</feature>
<keyword evidence="1" id="KW-0732">Signal</keyword>
<gene>
    <name evidence="2" type="ORF">JOE68_004645</name>
</gene>
<dbReference type="EMBL" id="JAFBCL010000001">
    <property type="protein sequence ID" value="MBM7813780.1"/>
    <property type="molecule type" value="Genomic_DNA"/>
</dbReference>
<name>A0ABS2SCT9_9PSEU</name>
<dbReference type="Proteomes" id="UP001195724">
    <property type="component" value="Unassembled WGS sequence"/>
</dbReference>
<organism evidence="2 3">
    <name type="scientific">Saccharothrix algeriensis</name>
    <dbReference type="NCBI Taxonomy" id="173560"/>
    <lineage>
        <taxon>Bacteria</taxon>
        <taxon>Bacillati</taxon>
        <taxon>Actinomycetota</taxon>
        <taxon>Actinomycetes</taxon>
        <taxon>Pseudonocardiales</taxon>
        <taxon>Pseudonocardiaceae</taxon>
        <taxon>Saccharothrix</taxon>
    </lineage>
</organism>
<evidence type="ECO:0000313" key="2">
    <source>
        <dbReference type="EMBL" id="MBM7813780.1"/>
    </source>
</evidence>
<feature type="chain" id="PRO_5047250777" evidence="1">
    <location>
        <begin position="27"/>
        <end position="119"/>
    </location>
</feature>
<evidence type="ECO:0000256" key="1">
    <source>
        <dbReference type="SAM" id="SignalP"/>
    </source>
</evidence>
<keyword evidence="3" id="KW-1185">Reference proteome</keyword>
<dbReference type="RefSeq" id="WP_204844375.1">
    <property type="nucleotide sequence ID" value="NZ_JAFBCL010000001.1"/>
</dbReference>
<accession>A0ABS2SCT9</accession>